<evidence type="ECO:0000313" key="3">
    <source>
        <dbReference type="Proteomes" id="UP000334990"/>
    </source>
</evidence>
<name>A0A5M3WD55_9ACTN</name>
<keyword evidence="1" id="KW-0472">Membrane</keyword>
<evidence type="ECO:0000256" key="1">
    <source>
        <dbReference type="SAM" id="Phobius"/>
    </source>
</evidence>
<dbReference type="RefSeq" id="WP_155342179.1">
    <property type="nucleotide sequence ID" value="NZ_BAAABN010000100.1"/>
</dbReference>
<organism evidence="2 3">
    <name type="scientific">Acrocarpospora corrugata</name>
    <dbReference type="NCBI Taxonomy" id="35763"/>
    <lineage>
        <taxon>Bacteria</taxon>
        <taxon>Bacillati</taxon>
        <taxon>Actinomycetota</taxon>
        <taxon>Actinomycetes</taxon>
        <taxon>Streptosporangiales</taxon>
        <taxon>Streptosporangiaceae</taxon>
        <taxon>Acrocarpospora</taxon>
    </lineage>
</organism>
<proteinExistence type="predicted"/>
<dbReference type="Proteomes" id="UP000334990">
    <property type="component" value="Unassembled WGS sequence"/>
</dbReference>
<dbReference type="OrthoDB" id="9967992at2"/>
<feature type="transmembrane region" description="Helical" evidence="1">
    <location>
        <begin position="30"/>
        <end position="52"/>
    </location>
</feature>
<keyword evidence="1" id="KW-0812">Transmembrane</keyword>
<dbReference type="AlphaFoldDB" id="A0A5M3WD55"/>
<accession>A0A5M3WD55</accession>
<sequence>MPVHITGAALTAAALSTLMAGAISHGIAFTVAALITLGCAALVVGTLVHYWVTHRKVSGDLHTHMALHSKNCCNPAKNREHTP</sequence>
<comment type="caution">
    <text evidence="2">The sequence shown here is derived from an EMBL/GenBank/DDBJ whole genome shotgun (WGS) entry which is preliminary data.</text>
</comment>
<evidence type="ECO:0000313" key="2">
    <source>
        <dbReference type="EMBL" id="GES06269.1"/>
    </source>
</evidence>
<keyword evidence="3" id="KW-1185">Reference proteome</keyword>
<dbReference type="EMBL" id="BLAD01000144">
    <property type="protein sequence ID" value="GES06269.1"/>
    <property type="molecule type" value="Genomic_DNA"/>
</dbReference>
<reference evidence="2 3" key="1">
    <citation type="submission" date="2019-10" db="EMBL/GenBank/DDBJ databases">
        <title>Whole genome shotgun sequence of Acrocarpospora corrugata NBRC 13972.</title>
        <authorList>
            <person name="Ichikawa N."/>
            <person name="Kimura A."/>
            <person name="Kitahashi Y."/>
            <person name="Komaki H."/>
            <person name="Oguchi A."/>
        </authorList>
    </citation>
    <scope>NUCLEOTIDE SEQUENCE [LARGE SCALE GENOMIC DNA]</scope>
    <source>
        <strain evidence="2 3">NBRC 13972</strain>
    </source>
</reference>
<gene>
    <name evidence="2" type="ORF">Acor_83380</name>
</gene>
<protein>
    <submittedName>
        <fullName evidence="2">Uncharacterized protein</fullName>
    </submittedName>
</protein>
<keyword evidence="1" id="KW-1133">Transmembrane helix</keyword>